<sequence length="894" mass="99285">MFRTGRGGVPQTREFVANGIKRVQTVRIPIERERVFNPNIIDPKYLVVNENEPAQSNQPLIQQVPKVEQATAKPVTTAKPKATTSQPTAAPMPPATTIKPKKMGMLMPFRTESPPQVPMSTTVKPTTTSPQPTTTMKIATTVALATTGRVEQTTKATNMEATSKPSDIGRTTSKPKTHLDFMMQLYEQNQKQGIEDPELLAAIQREREMMSQIPSSETVTQSNIDPLQTNVFTPDMSTASNIDQYPQTTGSQPINEIPEYMHSLHDHHHHHPHMEGLEPFSAPAGGLLGAEPNPNHLHSDNHYQFKNAFAIPKYEETPSAILEVGNINVPKVIEQRLRAYLTTKTPKIENILYEKPNEVISYTYSPTALPKTTFQALLETESMKRNIIDNSRNIYQALHTVYNTERSPNFIPVNQGTETENTLTGDSNPLATKNMKDSEKSSVFPNGIFIVPPDSKVDTPRDFMGTPPAWDADTLPPQYLNNQPVSIYTAAPIPKGEIYTMKPSDASAFVQMIEDQFSNQENPLSSKNIITDHMPSKDMSVNVPAADVPPDVTTARNMEALFGNEIMADTAATINEKDNTEFIQDTSPTTDNKISLSKQTTLASPSAGIESETGSTAIKSITTPSNEPSNNVDRSAIPFEETASVQSNLQMNPMSENVVNGKDKMSTGMETADVIMKTENQKQINDEFVNIAQDLSESPQITPSSVQKSKVRALLPDIQRDEKTKPTQKTNQFTKSSTKPTSRTTMPSVKTTQTSTVTSTTPKVITEPKPVKILEQFEYETEKPARYDDVQTTSTVTSTTPKVITETKPVKILEQFEYETEKPVKYDDVKTTSAPFTETFPPLPPKIQINMRDNDDNDHNHYCTTTFNNNNAYTKTSNNKKSNDFNNSSNYDDN</sequence>
<dbReference type="EMBL" id="JH823242">
    <property type="protein sequence ID" value="EKC36587.1"/>
    <property type="molecule type" value="Genomic_DNA"/>
</dbReference>
<evidence type="ECO:0000256" key="1">
    <source>
        <dbReference type="SAM" id="MobiDB-lite"/>
    </source>
</evidence>
<gene>
    <name evidence="2" type="ORF">CGI_10018174</name>
</gene>
<feature type="compositionally biased region" description="Low complexity" evidence="1">
    <location>
        <begin position="734"/>
        <end position="763"/>
    </location>
</feature>
<feature type="compositionally biased region" description="Polar residues" evidence="1">
    <location>
        <begin position="612"/>
        <end position="632"/>
    </location>
</feature>
<feature type="region of interest" description="Disordered" evidence="1">
    <location>
        <begin position="112"/>
        <end position="133"/>
    </location>
</feature>
<feature type="region of interest" description="Disordered" evidence="1">
    <location>
        <begin position="598"/>
        <end position="632"/>
    </location>
</feature>
<accession>K1QIK1</accession>
<dbReference type="HOGENOM" id="CLU_323454_0_0_1"/>
<feature type="region of interest" description="Disordered" evidence="1">
    <location>
        <begin position="719"/>
        <end position="763"/>
    </location>
</feature>
<name>K1QIK1_MAGGI</name>
<reference evidence="2" key="1">
    <citation type="journal article" date="2012" name="Nature">
        <title>The oyster genome reveals stress adaptation and complexity of shell formation.</title>
        <authorList>
            <person name="Zhang G."/>
            <person name="Fang X."/>
            <person name="Guo X."/>
            <person name="Li L."/>
            <person name="Luo R."/>
            <person name="Xu F."/>
            <person name="Yang P."/>
            <person name="Zhang L."/>
            <person name="Wang X."/>
            <person name="Qi H."/>
            <person name="Xiong Z."/>
            <person name="Que H."/>
            <person name="Xie Y."/>
            <person name="Holland P.W."/>
            <person name="Paps J."/>
            <person name="Zhu Y."/>
            <person name="Wu F."/>
            <person name="Chen Y."/>
            <person name="Wang J."/>
            <person name="Peng C."/>
            <person name="Meng J."/>
            <person name="Yang L."/>
            <person name="Liu J."/>
            <person name="Wen B."/>
            <person name="Zhang N."/>
            <person name="Huang Z."/>
            <person name="Zhu Q."/>
            <person name="Feng Y."/>
            <person name="Mount A."/>
            <person name="Hedgecock D."/>
            <person name="Xu Z."/>
            <person name="Liu Y."/>
            <person name="Domazet-Loso T."/>
            <person name="Du Y."/>
            <person name="Sun X."/>
            <person name="Zhang S."/>
            <person name="Liu B."/>
            <person name="Cheng P."/>
            <person name="Jiang X."/>
            <person name="Li J."/>
            <person name="Fan D."/>
            <person name="Wang W."/>
            <person name="Fu W."/>
            <person name="Wang T."/>
            <person name="Wang B."/>
            <person name="Zhang J."/>
            <person name="Peng Z."/>
            <person name="Li Y."/>
            <person name="Li N."/>
            <person name="Wang J."/>
            <person name="Chen M."/>
            <person name="He Y."/>
            <person name="Tan F."/>
            <person name="Song X."/>
            <person name="Zheng Q."/>
            <person name="Huang R."/>
            <person name="Yang H."/>
            <person name="Du X."/>
            <person name="Chen L."/>
            <person name="Yang M."/>
            <person name="Gaffney P.M."/>
            <person name="Wang S."/>
            <person name="Luo L."/>
            <person name="She Z."/>
            <person name="Ming Y."/>
            <person name="Huang W."/>
            <person name="Zhang S."/>
            <person name="Huang B."/>
            <person name="Zhang Y."/>
            <person name="Qu T."/>
            <person name="Ni P."/>
            <person name="Miao G."/>
            <person name="Wang J."/>
            <person name="Wang Q."/>
            <person name="Steinberg C.E."/>
            <person name="Wang H."/>
            <person name="Li N."/>
            <person name="Qian L."/>
            <person name="Zhang G."/>
            <person name="Li Y."/>
            <person name="Yang H."/>
            <person name="Liu X."/>
            <person name="Wang J."/>
            <person name="Yin Y."/>
            <person name="Wang J."/>
        </authorList>
    </citation>
    <scope>NUCLEOTIDE SEQUENCE [LARGE SCALE GENOMIC DNA]</scope>
    <source>
        <strain evidence="2">05x7-T-G4-1.051#20</strain>
    </source>
</reference>
<evidence type="ECO:0000313" key="2">
    <source>
        <dbReference type="EMBL" id="EKC36587.1"/>
    </source>
</evidence>
<protein>
    <submittedName>
        <fullName evidence="2">Uncharacterized protein</fullName>
    </submittedName>
</protein>
<feature type="compositionally biased region" description="Low complexity" evidence="1">
    <location>
        <begin position="71"/>
        <end position="89"/>
    </location>
</feature>
<feature type="region of interest" description="Disordered" evidence="1">
    <location>
        <begin position="860"/>
        <end position="894"/>
    </location>
</feature>
<feature type="compositionally biased region" description="Low complexity" evidence="1">
    <location>
        <begin position="867"/>
        <end position="894"/>
    </location>
</feature>
<feature type="compositionally biased region" description="Low complexity" evidence="1">
    <location>
        <begin position="118"/>
        <end position="133"/>
    </location>
</feature>
<feature type="region of interest" description="Disordered" evidence="1">
    <location>
        <begin position="71"/>
        <end position="100"/>
    </location>
</feature>
<proteinExistence type="predicted"/>
<dbReference type="InParanoid" id="K1QIK1"/>
<dbReference type="AlphaFoldDB" id="K1QIK1"/>
<organism evidence="2">
    <name type="scientific">Magallana gigas</name>
    <name type="common">Pacific oyster</name>
    <name type="synonym">Crassostrea gigas</name>
    <dbReference type="NCBI Taxonomy" id="29159"/>
    <lineage>
        <taxon>Eukaryota</taxon>
        <taxon>Metazoa</taxon>
        <taxon>Spiralia</taxon>
        <taxon>Lophotrochozoa</taxon>
        <taxon>Mollusca</taxon>
        <taxon>Bivalvia</taxon>
        <taxon>Autobranchia</taxon>
        <taxon>Pteriomorphia</taxon>
        <taxon>Ostreida</taxon>
        <taxon>Ostreoidea</taxon>
        <taxon>Ostreidae</taxon>
        <taxon>Magallana</taxon>
    </lineage>
</organism>